<evidence type="ECO:0000256" key="5">
    <source>
        <dbReference type="ARBA" id="ARBA00023237"/>
    </source>
</evidence>
<evidence type="ECO:0000313" key="6">
    <source>
        <dbReference type="EMBL" id="TCI12378.1"/>
    </source>
</evidence>
<dbReference type="PANTHER" id="PTHR38776">
    <property type="entry name" value="MLTA-INTERACTING PROTEIN-RELATED"/>
    <property type="match status" value="1"/>
</dbReference>
<sequence length="300" mass="33115">MRTGTRSTRTAKRTHRPARHRAVWLAEARRDQAVRRQGTRHGLVLTVMFASMVAVAKAHAQESDTLDDKALTVLLGPGVQHMPAWIGAENMRNQPVPFVYIDWPDHFTLSTVDGANLDLIGGPKLHGGLYGNYLWGRERNDLGPRLEGKIDTLSPRLQAGGYIEYQLSKPFSFGANLSHDTQGAGAYLNIYADLDLPKIGYMEHSVELQWQGMNGPAMRRFFGLTPAQAQALGVQPWSPTGGTQGLTFTYSAFIPTSVHTGFALSLEYTRLLGDAADSPLIREYGSADQLTTSLSFVWRM</sequence>
<keyword evidence="3" id="KW-0732">Signal</keyword>
<name>A0A4R0YZ96_9GAMM</name>
<evidence type="ECO:0000256" key="2">
    <source>
        <dbReference type="ARBA" id="ARBA00005722"/>
    </source>
</evidence>
<comment type="subcellular location">
    <subcellularLocation>
        <location evidence="1">Cell outer membrane</location>
    </subcellularLocation>
</comment>
<dbReference type="PANTHER" id="PTHR38776:SF1">
    <property type="entry name" value="MLTA-INTERACTING PROTEIN-RELATED"/>
    <property type="match status" value="1"/>
</dbReference>
<keyword evidence="5" id="KW-0998">Cell outer membrane</keyword>
<protein>
    <submittedName>
        <fullName evidence="6">MipA/OmpV family protein</fullName>
    </submittedName>
</protein>
<dbReference type="AlphaFoldDB" id="A0A4R0YZ96"/>
<comment type="similarity">
    <text evidence="2">Belongs to the MipA/OmpV family.</text>
</comment>
<comment type="caution">
    <text evidence="6">The sequence shown here is derived from an EMBL/GenBank/DDBJ whole genome shotgun (WGS) entry which is preliminary data.</text>
</comment>
<keyword evidence="7" id="KW-1185">Reference proteome</keyword>
<dbReference type="EMBL" id="SJTG01000001">
    <property type="protein sequence ID" value="TCI12378.1"/>
    <property type="molecule type" value="Genomic_DNA"/>
</dbReference>
<keyword evidence="4" id="KW-0472">Membrane</keyword>
<proteinExistence type="inferred from homology"/>
<dbReference type="InterPro" id="IPR010583">
    <property type="entry name" value="MipA"/>
</dbReference>
<evidence type="ECO:0000256" key="4">
    <source>
        <dbReference type="ARBA" id="ARBA00023136"/>
    </source>
</evidence>
<organism evidence="6 7">
    <name type="scientific">Dyella soli</name>
    <dbReference type="NCBI Taxonomy" id="522319"/>
    <lineage>
        <taxon>Bacteria</taxon>
        <taxon>Pseudomonadati</taxon>
        <taxon>Pseudomonadota</taxon>
        <taxon>Gammaproteobacteria</taxon>
        <taxon>Lysobacterales</taxon>
        <taxon>Rhodanobacteraceae</taxon>
        <taxon>Dyella</taxon>
    </lineage>
</organism>
<evidence type="ECO:0000256" key="1">
    <source>
        <dbReference type="ARBA" id="ARBA00004442"/>
    </source>
</evidence>
<evidence type="ECO:0000256" key="3">
    <source>
        <dbReference type="ARBA" id="ARBA00022729"/>
    </source>
</evidence>
<reference evidence="6 7" key="1">
    <citation type="submission" date="2019-02" db="EMBL/GenBank/DDBJ databases">
        <title>Dyella amyloliquefaciens sp. nov., isolated from forest soil.</title>
        <authorList>
            <person name="Gao Z.-H."/>
            <person name="Qiu L.-H."/>
        </authorList>
    </citation>
    <scope>NUCLEOTIDE SEQUENCE [LARGE SCALE GENOMIC DNA]</scope>
    <source>
        <strain evidence="6 7">KACC 12747</strain>
    </source>
</reference>
<accession>A0A4R0YZ96</accession>
<dbReference type="Pfam" id="PF06629">
    <property type="entry name" value="MipA"/>
    <property type="match status" value="1"/>
</dbReference>
<evidence type="ECO:0000313" key="7">
    <source>
        <dbReference type="Proteomes" id="UP000291822"/>
    </source>
</evidence>
<dbReference type="GO" id="GO:0009279">
    <property type="term" value="C:cell outer membrane"/>
    <property type="evidence" value="ECO:0007669"/>
    <property type="project" value="UniProtKB-SubCell"/>
</dbReference>
<gene>
    <name evidence="6" type="ORF">EZM97_03245</name>
</gene>
<dbReference type="Proteomes" id="UP000291822">
    <property type="component" value="Unassembled WGS sequence"/>
</dbReference>